<sequence length="150" mass="16636">MHLTIPIVPNNNLLPNTGLRSPRKCSSSLALNSYSSTEKIASDVLEYTTASTTDLYLRPNSYDGSEGSRSVESVENGRCSEENLLSPNIASLKRLSIKKRQATISTPNLGRRAMDLLPLNQRYIRPGMIKKSIRKYFGILLIAPPQGEEQ</sequence>
<dbReference type="AlphaFoldDB" id="A0A914CJF9"/>
<evidence type="ECO:0000313" key="1">
    <source>
        <dbReference type="Proteomes" id="UP000887540"/>
    </source>
</evidence>
<proteinExistence type="predicted"/>
<evidence type="ECO:0000313" key="2">
    <source>
        <dbReference type="WBParaSite" id="ACRNAN_scaffold110.g22259.t1"/>
    </source>
</evidence>
<dbReference type="Proteomes" id="UP000887540">
    <property type="component" value="Unplaced"/>
</dbReference>
<protein>
    <submittedName>
        <fullName evidence="2">Uncharacterized protein</fullName>
    </submittedName>
</protein>
<dbReference type="WBParaSite" id="ACRNAN_scaffold110.g22259.t1">
    <property type="protein sequence ID" value="ACRNAN_scaffold110.g22259.t1"/>
    <property type="gene ID" value="ACRNAN_scaffold110.g22259"/>
</dbReference>
<accession>A0A914CJF9</accession>
<name>A0A914CJF9_9BILA</name>
<reference evidence="2" key="1">
    <citation type="submission" date="2022-11" db="UniProtKB">
        <authorList>
            <consortium name="WormBaseParasite"/>
        </authorList>
    </citation>
    <scope>IDENTIFICATION</scope>
</reference>
<organism evidence="1 2">
    <name type="scientific">Acrobeloides nanus</name>
    <dbReference type="NCBI Taxonomy" id="290746"/>
    <lineage>
        <taxon>Eukaryota</taxon>
        <taxon>Metazoa</taxon>
        <taxon>Ecdysozoa</taxon>
        <taxon>Nematoda</taxon>
        <taxon>Chromadorea</taxon>
        <taxon>Rhabditida</taxon>
        <taxon>Tylenchina</taxon>
        <taxon>Cephalobomorpha</taxon>
        <taxon>Cephaloboidea</taxon>
        <taxon>Cephalobidae</taxon>
        <taxon>Acrobeloides</taxon>
    </lineage>
</organism>
<keyword evidence="1" id="KW-1185">Reference proteome</keyword>